<feature type="compositionally biased region" description="Basic and acidic residues" evidence="1">
    <location>
        <begin position="91"/>
        <end position="103"/>
    </location>
</feature>
<feature type="compositionally biased region" description="Polar residues" evidence="1">
    <location>
        <begin position="133"/>
        <end position="145"/>
    </location>
</feature>
<evidence type="ECO:0000313" key="3">
    <source>
        <dbReference type="Proteomes" id="UP000054270"/>
    </source>
</evidence>
<evidence type="ECO:0000256" key="1">
    <source>
        <dbReference type="SAM" id="MobiDB-lite"/>
    </source>
</evidence>
<keyword evidence="3" id="KW-1185">Reference proteome</keyword>
<gene>
    <name evidence="2" type="ORF">HYPSUDRAFT_80794</name>
</gene>
<sequence>MPWNTYATAARYARRCICTVLFVIAKRILGATLAMLVGSGVQFEEVLTPDGRRVLRMVKPGRDGNRTEAKKGSAPPNVSIDGLAQAGGGDPKFRPAESQEKIGRWGGVATLHGRGLNETPKRKSKGDEDADNSSHYCDFSTSGSENGDKKEDDDIDNTLANIFDERHSTENSRDFFRRFALDNPIQTVTPTASGESIGSDDPFLPPGLSPLALSLSPRRAFSGTCIQPGSAAASSSRSRMSFAKFLRGHEDNTPRHQSTPLRPSTKALDKKVPESSVAAPSQRSRFVSMSENIASTKSISALANASTAFKKNINTAIEPAMADRKSPTQIYRALSALSFWTPAPKVTVNIAAPVRRRRGGRRKEKEKEKTRESTNHEGLGERVALQEVPQN</sequence>
<dbReference type="EMBL" id="KN817674">
    <property type="protein sequence ID" value="KJA14571.1"/>
    <property type="molecule type" value="Genomic_DNA"/>
</dbReference>
<evidence type="ECO:0000313" key="2">
    <source>
        <dbReference type="EMBL" id="KJA14571.1"/>
    </source>
</evidence>
<feature type="compositionally biased region" description="Basic and acidic residues" evidence="1">
    <location>
        <begin position="363"/>
        <end position="380"/>
    </location>
</feature>
<dbReference type="AlphaFoldDB" id="A0A0D2ND97"/>
<name>A0A0D2ND97_HYPSF</name>
<feature type="compositionally biased region" description="Basic and acidic residues" evidence="1">
    <location>
        <begin position="60"/>
        <end position="71"/>
    </location>
</feature>
<feature type="region of interest" description="Disordered" evidence="1">
    <location>
        <begin position="352"/>
        <end position="391"/>
    </location>
</feature>
<feature type="region of interest" description="Disordered" evidence="1">
    <location>
        <begin position="57"/>
        <end position="153"/>
    </location>
</feature>
<proteinExistence type="predicted"/>
<organism evidence="2 3">
    <name type="scientific">Hypholoma sublateritium (strain FD-334 SS-4)</name>
    <dbReference type="NCBI Taxonomy" id="945553"/>
    <lineage>
        <taxon>Eukaryota</taxon>
        <taxon>Fungi</taxon>
        <taxon>Dikarya</taxon>
        <taxon>Basidiomycota</taxon>
        <taxon>Agaricomycotina</taxon>
        <taxon>Agaricomycetes</taxon>
        <taxon>Agaricomycetidae</taxon>
        <taxon>Agaricales</taxon>
        <taxon>Agaricineae</taxon>
        <taxon>Strophariaceae</taxon>
        <taxon>Hypholoma</taxon>
    </lineage>
</organism>
<dbReference type="OrthoDB" id="3124814at2759"/>
<dbReference type="Proteomes" id="UP000054270">
    <property type="component" value="Unassembled WGS sequence"/>
</dbReference>
<accession>A0A0D2ND97</accession>
<reference evidence="3" key="1">
    <citation type="submission" date="2014-04" db="EMBL/GenBank/DDBJ databases">
        <title>Evolutionary Origins and Diversification of the Mycorrhizal Mutualists.</title>
        <authorList>
            <consortium name="DOE Joint Genome Institute"/>
            <consortium name="Mycorrhizal Genomics Consortium"/>
            <person name="Kohler A."/>
            <person name="Kuo A."/>
            <person name="Nagy L.G."/>
            <person name="Floudas D."/>
            <person name="Copeland A."/>
            <person name="Barry K.W."/>
            <person name="Cichocki N."/>
            <person name="Veneault-Fourrey C."/>
            <person name="LaButti K."/>
            <person name="Lindquist E.A."/>
            <person name="Lipzen A."/>
            <person name="Lundell T."/>
            <person name="Morin E."/>
            <person name="Murat C."/>
            <person name="Riley R."/>
            <person name="Ohm R."/>
            <person name="Sun H."/>
            <person name="Tunlid A."/>
            <person name="Henrissat B."/>
            <person name="Grigoriev I.V."/>
            <person name="Hibbett D.S."/>
            <person name="Martin F."/>
        </authorList>
    </citation>
    <scope>NUCLEOTIDE SEQUENCE [LARGE SCALE GENOMIC DNA]</scope>
    <source>
        <strain evidence="3">FD-334 SS-4</strain>
    </source>
</reference>
<feature type="region of interest" description="Disordered" evidence="1">
    <location>
        <begin position="247"/>
        <end position="283"/>
    </location>
</feature>
<protein>
    <submittedName>
        <fullName evidence="2">Uncharacterized protein</fullName>
    </submittedName>
</protein>